<dbReference type="InParanoid" id="A0A1Y2AYW9"/>
<keyword evidence="3" id="KW-0999">Mitochondrion inner membrane</keyword>
<dbReference type="Pfam" id="PF08740">
    <property type="entry name" value="BCS1_N"/>
    <property type="match status" value="1"/>
</dbReference>
<comment type="similarity">
    <text evidence="2">Belongs to the AAA ATPase family. BCS1 subfamily.</text>
</comment>
<evidence type="ECO:0000256" key="2">
    <source>
        <dbReference type="ARBA" id="ARBA00007448"/>
    </source>
</evidence>
<organism evidence="5 6">
    <name type="scientific">Naematelia encephala</name>
    <dbReference type="NCBI Taxonomy" id="71784"/>
    <lineage>
        <taxon>Eukaryota</taxon>
        <taxon>Fungi</taxon>
        <taxon>Dikarya</taxon>
        <taxon>Basidiomycota</taxon>
        <taxon>Agaricomycotina</taxon>
        <taxon>Tremellomycetes</taxon>
        <taxon>Tremellales</taxon>
        <taxon>Naemateliaceae</taxon>
        <taxon>Naematelia</taxon>
    </lineage>
</organism>
<sequence>MFQGHRLWIERRRYSDAYGYGVDHLRIKTIFYQSSAIEDFLVSVHGDYFRKADDELMIFHASPWSGSWYDPISRPARHWDSVILPPHIKNGLLADVKDFLSEGDRAWYAARGISHRRGYLLHGRPGSGKTTLVTAIASQLKLSVRVISPAARGMHDQKLNLVFRSCNQGDLILIEDIDCVMPMKRQNDNDDGLFEAEEKDSKNKNYLPRSTVTLSGLLNAIDGVSSQEGCILFATT</sequence>
<dbReference type="GO" id="GO:0005524">
    <property type="term" value="F:ATP binding"/>
    <property type="evidence" value="ECO:0007669"/>
    <property type="project" value="InterPro"/>
</dbReference>
<name>A0A1Y2AYW9_9TREE</name>
<dbReference type="AlphaFoldDB" id="A0A1Y2AYW9"/>
<keyword evidence="5" id="KW-0378">Hydrolase</keyword>
<dbReference type="InterPro" id="IPR014851">
    <property type="entry name" value="BCS1_N"/>
</dbReference>
<dbReference type="Pfam" id="PF00004">
    <property type="entry name" value="AAA"/>
    <property type="match status" value="1"/>
</dbReference>
<comment type="caution">
    <text evidence="5">The sequence shown here is derived from an EMBL/GenBank/DDBJ whole genome shotgun (WGS) entry which is preliminary data.</text>
</comment>
<dbReference type="InterPro" id="IPR003593">
    <property type="entry name" value="AAA+_ATPase"/>
</dbReference>
<dbReference type="GO" id="GO:0016887">
    <property type="term" value="F:ATP hydrolysis activity"/>
    <property type="evidence" value="ECO:0007669"/>
    <property type="project" value="InterPro"/>
</dbReference>
<dbReference type="Proteomes" id="UP000193986">
    <property type="component" value="Unassembled WGS sequence"/>
</dbReference>
<feature type="domain" description="AAA+ ATPase" evidence="4">
    <location>
        <begin position="115"/>
        <end position="236"/>
    </location>
</feature>
<protein>
    <submittedName>
        <fullName evidence="5">p-loop containing nucleoside triphosphate hydrolase protein</fullName>
    </submittedName>
</protein>
<dbReference type="GO" id="GO:0005743">
    <property type="term" value="C:mitochondrial inner membrane"/>
    <property type="evidence" value="ECO:0007669"/>
    <property type="project" value="UniProtKB-SubCell"/>
</dbReference>
<dbReference type="InterPro" id="IPR003959">
    <property type="entry name" value="ATPase_AAA_core"/>
</dbReference>
<keyword evidence="6" id="KW-1185">Reference proteome</keyword>
<dbReference type="InterPro" id="IPR050747">
    <property type="entry name" value="Mitochondrial_chaperone_BCS1"/>
</dbReference>
<keyword evidence="3" id="KW-0472">Membrane</keyword>
<evidence type="ECO:0000313" key="6">
    <source>
        <dbReference type="Proteomes" id="UP000193986"/>
    </source>
</evidence>
<gene>
    <name evidence="5" type="ORF">BCR39DRAFT_219041</name>
</gene>
<evidence type="ECO:0000256" key="3">
    <source>
        <dbReference type="ARBA" id="ARBA00022792"/>
    </source>
</evidence>
<keyword evidence="3" id="KW-0496">Mitochondrion</keyword>
<accession>A0A1Y2AYW9</accession>
<dbReference type="SUPFAM" id="SSF52540">
    <property type="entry name" value="P-loop containing nucleoside triphosphate hydrolases"/>
    <property type="match status" value="1"/>
</dbReference>
<reference evidence="5 6" key="1">
    <citation type="submission" date="2016-07" db="EMBL/GenBank/DDBJ databases">
        <title>Pervasive Adenine N6-methylation of Active Genes in Fungi.</title>
        <authorList>
            <consortium name="DOE Joint Genome Institute"/>
            <person name="Mondo S.J."/>
            <person name="Dannebaum R.O."/>
            <person name="Kuo R.C."/>
            <person name="Labutti K."/>
            <person name="Haridas S."/>
            <person name="Kuo A."/>
            <person name="Salamov A."/>
            <person name="Ahrendt S.R."/>
            <person name="Lipzen A."/>
            <person name="Sullivan W."/>
            <person name="Andreopoulos W.B."/>
            <person name="Clum A."/>
            <person name="Lindquist E."/>
            <person name="Daum C."/>
            <person name="Ramamoorthy G.K."/>
            <person name="Gryganskyi A."/>
            <person name="Culley D."/>
            <person name="Magnuson J.K."/>
            <person name="James T.Y."/>
            <person name="O'Malley M.A."/>
            <person name="Stajich J.E."/>
            <person name="Spatafora J.W."/>
            <person name="Visel A."/>
            <person name="Grigoriev I.V."/>
        </authorList>
    </citation>
    <scope>NUCLEOTIDE SEQUENCE [LARGE SCALE GENOMIC DNA]</scope>
    <source>
        <strain evidence="5 6">68-887.2</strain>
    </source>
</reference>
<evidence type="ECO:0000313" key="5">
    <source>
        <dbReference type="EMBL" id="ORY27769.1"/>
    </source>
</evidence>
<dbReference type="OrthoDB" id="10251412at2759"/>
<comment type="subcellular location">
    <subcellularLocation>
        <location evidence="1">Mitochondrion inner membrane</location>
        <topology evidence="1">Single-pass membrane protein</topology>
    </subcellularLocation>
</comment>
<proteinExistence type="inferred from homology"/>
<dbReference type="STRING" id="71784.A0A1Y2AYW9"/>
<evidence type="ECO:0000256" key="1">
    <source>
        <dbReference type="ARBA" id="ARBA00004434"/>
    </source>
</evidence>
<dbReference type="Gene3D" id="3.40.50.300">
    <property type="entry name" value="P-loop containing nucleotide triphosphate hydrolases"/>
    <property type="match status" value="1"/>
</dbReference>
<dbReference type="PANTHER" id="PTHR23070">
    <property type="entry name" value="BCS1 AAA-TYPE ATPASE"/>
    <property type="match status" value="1"/>
</dbReference>
<dbReference type="EMBL" id="MCFC01000036">
    <property type="protein sequence ID" value="ORY27769.1"/>
    <property type="molecule type" value="Genomic_DNA"/>
</dbReference>
<dbReference type="SMART" id="SM00382">
    <property type="entry name" value="AAA"/>
    <property type="match status" value="1"/>
</dbReference>
<dbReference type="InterPro" id="IPR027417">
    <property type="entry name" value="P-loop_NTPase"/>
</dbReference>
<evidence type="ECO:0000259" key="4">
    <source>
        <dbReference type="SMART" id="SM00382"/>
    </source>
</evidence>